<gene>
    <name evidence="1" type="ORF">N825_35085</name>
</gene>
<evidence type="ECO:0000313" key="2">
    <source>
        <dbReference type="Proteomes" id="UP000019486"/>
    </source>
</evidence>
<keyword evidence="2" id="KW-1185">Reference proteome</keyword>
<comment type="caution">
    <text evidence="1">The sequence shown here is derived from an EMBL/GenBank/DDBJ whole genome shotgun (WGS) entry which is preliminary data.</text>
</comment>
<name>W9H7D2_9PROT</name>
<sequence length="133" mass="14824">MGNLAIVGVEGDPRRFRLRLIGTEVVYYDGADFTGRFLDEVLNPPIDRIVLAQYEDCAATAKPMAFKYRSNAFRRIEAGIDKLFLPFSRDGSTVSHIFVCLYATFADPHAADRPTIQRYEADGGTLAFDPGEL</sequence>
<organism evidence="1 2">
    <name type="scientific">Skermanella stibiiresistens SB22</name>
    <dbReference type="NCBI Taxonomy" id="1385369"/>
    <lineage>
        <taxon>Bacteria</taxon>
        <taxon>Pseudomonadati</taxon>
        <taxon>Pseudomonadota</taxon>
        <taxon>Alphaproteobacteria</taxon>
        <taxon>Rhodospirillales</taxon>
        <taxon>Azospirillaceae</taxon>
        <taxon>Skermanella</taxon>
    </lineage>
</organism>
<dbReference type="EMBL" id="AVFL01000007">
    <property type="protein sequence ID" value="EWY40666.1"/>
    <property type="molecule type" value="Genomic_DNA"/>
</dbReference>
<proteinExistence type="predicted"/>
<accession>W9H7D2</accession>
<evidence type="ECO:0000313" key="1">
    <source>
        <dbReference type="EMBL" id="EWY40666.1"/>
    </source>
</evidence>
<protein>
    <submittedName>
        <fullName evidence="1">Uncharacterized protein</fullName>
    </submittedName>
</protein>
<reference evidence="1 2" key="1">
    <citation type="submission" date="2013-08" db="EMBL/GenBank/DDBJ databases">
        <title>The genome sequence of Skermanella stibiiresistens.</title>
        <authorList>
            <person name="Zhu W."/>
            <person name="Wang G."/>
        </authorList>
    </citation>
    <scope>NUCLEOTIDE SEQUENCE [LARGE SCALE GENOMIC DNA]</scope>
    <source>
        <strain evidence="1 2">SB22</strain>
    </source>
</reference>
<dbReference type="Proteomes" id="UP000019486">
    <property type="component" value="Unassembled WGS sequence"/>
</dbReference>
<dbReference type="AlphaFoldDB" id="W9H7D2"/>